<comment type="caution">
    <text evidence="4">The sequence shown here is derived from an EMBL/GenBank/DDBJ whole genome shotgun (WGS) entry which is preliminary data.</text>
</comment>
<evidence type="ECO:0000259" key="2">
    <source>
        <dbReference type="Pfam" id="PF04984"/>
    </source>
</evidence>
<evidence type="ECO:0000256" key="1">
    <source>
        <dbReference type="ARBA" id="ARBA00008005"/>
    </source>
</evidence>
<dbReference type="InterPro" id="IPR035089">
    <property type="entry name" value="Phage_sheath_subtilisin"/>
</dbReference>
<gene>
    <name evidence="4" type="ORF">ACFO0N_21940</name>
</gene>
<reference evidence="4 5" key="1">
    <citation type="journal article" date="2019" name="Int. J. Syst. Evol. Microbiol.">
        <title>The Global Catalogue of Microorganisms (GCM) 10K type strain sequencing project: providing services to taxonomists for standard genome sequencing and annotation.</title>
        <authorList>
            <consortium name="The Broad Institute Genomics Platform"/>
            <consortium name="The Broad Institute Genome Sequencing Center for Infectious Disease"/>
            <person name="Wu L."/>
            <person name="Ma J."/>
        </authorList>
    </citation>
    <scope>NUCLEOTIDE SEQUENCE [LARGE SCALE GENOMIC DNA]</scope>
    <source>
        <strain evidence="4 5">CGMCC 1.12553</strain>
    </source>
</reference>
<dbReference type="InterPro" id="IPR052042">
    <property type="entry name" value="Tail_sheath_structural"/>
</dbReference>
<name>A0ABD5PIH8_9EURY</name>
<dbReference type="Pfam" id="PF17482">
    <property type="entry name" value="Phage_sheath_1C"/>
    <property type="match status" value="1"/>
</dbReference>
<protein>
    <submittedName>
        <fullName evidence="4">Phage tail sheath family protein</fullName>
    </submittedName>
</protein>
<keyword evidence="5" id="KW-1185">Reference proteome</keyword>
<organism evidence="4 5">
    <name type="scientific">Halobium salinum</name>
    <dbReference type="NCBI Taxonomy" id="1364940"/>
    <lineage>
        <taxon>Archaea</taxon>
        <taxon>Methanobacteriati</taxon>
        <taxon>Methanobacteriota</taxon>
        <taxon>Stenosarchaea group</taxon>
        <taxon>Halobacteria</taxon>
        <taxon>Halobacteriales</taxon>
        <taxon>Haloferacaceae</taxon>
        <taxon>Halobium</taxon>
    </lineage>
</organism>
<dbReference type="PANTHER" id="PTHR35861">
    <property type="match status" value="1"/>
</dbReference>
<dbReference type="Pfam" id="PF04984">
    <property type="entry name" value="Phage_sheath_1"/>
    <property type="match status" value="1"/>
</dbReference>
<dbReference type="RefSeq" id="WP_267620978.1">
    <property type="nucleotide sequence ID" value="NZ_JAODIW010000005.1"/>
</dbReference>
<evidence type="ECO:0000313" key="5">
    <source>
        <dbReference type="Proteomes" id="UP001595921"/>
    </source>
</evidence>
<dbReference type="Proteomes" id="UP001595921">
    <property type="component" value="Unassembled WGS sequence"/>
</dbReference>
<evidence type="ECO:0000313" key="4">
    <source>
        <dbReference type="EMBL" id="MFC4360613.1"/>
    </source>
</evidence>
<accession>A0ABD5PIH8</accession>
<feature type="domain" description="Tail sheath protein subtilisin-like" evidence="2">
    <location>
        <begin position="243"/>
        <end position="393"/>
    </location>
</feature>
<dbReference type="PANTHER" id="PTHR35861:SF1">
    <property type="entry name" value="PHAGE TAIL SHEATH PROTEIN"/>
    <property type="match status" value="1"/>
</dbReference>
<comment type="similarity">
    <text evidence="1">Belongs to the myoviridae tail sheath protein family.</text>
</comment>
<dbReference type="Gene3D" id="3.40.50.11780">
    <property type="match status" value="2"/>
</dbReference>
<evidence type="ECO:0000259" key="3">
    <source>
        <dbReference type="Pfam" id="PF17482"/>
    </source>
</evidence>
<feature type="domain" description="Tail sheath protein C-terminal" evidence="3">
    <location>
        <begin position="395"/>
        <end position="500"/>
    </location>
</feature>
<sequence>MAEYKSPGVYIEEFDSGSVPIAGVGTSTAGFVGPTERGSVDPQRITSFDDYRRTFGRVTTATFEGSPDPLPSYLTYAVDGFFRNGGSVCYVARVTAGDAVASEAELDGTMVRALGPGLWGDRVRVRVAEAPVGERYNVTVNYWAEGADPDEDEPQKSELYNDLSMTKGAPGYYAKSINGASALVEIDEGAESLPTGEFTLADGDDGGEIGKDDFDGEETQVLSPSMEQRIQRTGLEGLTAVDEVAIVCIPDEAKVDGVAGSLLEHCEGLNDRFAVMQAEQGVTPDTLSGDGLPTSAVSNKGFAAFYYPWLKVLDPFTNVETLVPPGGHVAGVYARTDTNRGVHKAPANEQLRGVQGLEHDIRTSDQDGLNPQSINCIRTFRGRGIRVWGARTTSPNTTWRYVNVRRLFIFIEESLQEGTQWAVFEPNDEPLWARVRQSVTNFLTGVWRDGALQGTTPEQAFYVKCDRTTMTQDDINQGRLIIEVGIAPVRPAEFVIFRITQIMEAPEA</sequence>
<dbReference type="InterPro" id="IPR020287">
    <property type="entry name" value="Tail_sheath_C"/>
</dbReference>
<proteinExistence type="inferred from homology"/>
<dbReference type="EMBL" id="JBHSDS010000017">
    <property type="protein sequence ID" value="MFC4360613.1"/>
    <property type="molecule type" value="Genomic_DNA"/>
</dbReference>
<dbReference type="AlphaFoldDB" id="A0ABD5PIH8"/>